<evidence type="ECO:0000313" key="6">
    <source>
        <dbReference type="Proteomes" id="UP001501352"/>
    </source>
</evidence>
<proteinExistence type="predicted"/>
<dbReference type="PROSITE" id="PS51118">
    <property type="entry name" value="HTH_HXLR"/>
    <property type="match status" value="1"/>
</dbReference>
<dbReference type="RefSeq" id="WP_343794254.1">
    <property type="nucleotide sequence ID" value="NZ_BAAAGA010000005.1"/>
</dbReference>
<keyword evidence="3" id="KW-0804">Transcription</keyword>
<dbReference type="Pfam" id="PF01638">
    <property type="entry name" value="HxlR"/>
    <property type="match status" value="1"/>
</dbReference>
<dbReference type="InterPro" id="IPR036390">
    <property type="entry name" value="WH_DNA-bd_sf"/>
</dbReference>
<dbReference type="SUPFAM" id="SSF46785">
    <property type="entry name" value="Winged helix' DNA-binding domain"/>
    <property type="match status" value="1"/>
</dbReference>
<protein>
    <submittedName>
        <fullName evidence="5">Helix-turn-helix domain-containing protein</fullName>
    </submittedName>
</protein>
<keyword evidence="1" id="KW-0805">Transcription regulation</keyword>
<dbReference type="PANTHER" id="PTHR33204:SF37">
    <property type="entry name" value="HTH-TYPE TRANSCRIPTIONAL REGULATOR YODB"/>
    <property type="match status" value="1"/>
</dbReference>
<keyword evidence="6" id="KW-1185">Reference proteome</keyword>
<keyword evidence="2" id="KW-0238">DNA-binding</keyword>
<name>A0ABN1H2H4_9CAUL</name>
<evidence type="ECO:0000259" key="4">
    <source>
        <dbReference type="PROSITE" id="PS51118"/>
    </source>
</evidence>
<comment type="caution">
    <text evidence="5">The sequence shown here is derived from an EMBL/GenBank/DDBJ whole genome shotgun (WGS) entry which is preliminary data.</text>
</comment>
<dbReference type="Proteomes" id="UP001501352">
    <property type="component" value="Unassembled WGS sequence"/>
</dbReference>
<dbReference type="InterPro" id="IPR036388">
    <property type="entry name" value="WH-like_DNA-bd_sf"/>
</dbReference>
<organism evidence="5 6">
    <name type="scientific">Brevundimonas kwangchunensis</name>
    <dbReference type="NCBI Taxonomy" id="322163"/>
    <lineage>
        <taxon>Bacteria</taxon>
        <taxon>Pseudomonadati</taxon>
        <taxon>Pseudomonadota</taxon>
        <taxon>Alphaproteobacteria</taxon>
        <taxon>Caulobacterales</taxon>
        <taxon>Caulobacteraceae</taxon>
        <taxon>Brevundimonas</taxon>
    </lineage>
</organism>
<dbReference type="PANTHER" id="PTHR33204">
    <property type="entry name" value="TRANSCRIPTIONAL REGULATOR, MARR FAMILY"/>
    <property type="match status" value="1"/>
</dbReference>
<dbReference type="Gene3D" id="1.10.10.10">
    <property type="entry name" value="Winged helix-like DNA-binding domain superfamily/Winged helix DNA-binding domain"/>
    <property type="match status" value="1"/>
</dbReference>
<accession>A0ABN1H2H4</accession>
<feature type="domain" description="HTH hxlR-type" evidence="4">
    <location>
        <begin position="25"/>
        <end position="124"/>
    </location>
</feature>
<gene>
    <name evidence="5" type="ORF">GCM10009422_24900</name>
</gene>
<dbReference type="EMBL" id="BAAAGA010000005">
    <property type="protein sequence ID" value="GAA0626977.1"/>
    <property type="molecule type" value="Genomic_DNA"/>
</dbReference>
<reference evidence="5 6" key="1">
    <citation type="journal article" date="2019" name="Int. J. Syst. Evol. Microbiol.">
        <title>The Global Catalogue of Microorganisms (GCM) 10K type strain sequencing project: providing services to taxonomists for standard genome sequencing and annotation.</title>
        <authorList>
            <consortium name="The Broad Institute Genomics Platform"/>
            <consortium name="The Broad Institute Genome Sequencing Center for Infectious Disease"/>
            <person name="Wu L."/>
            <person name="Ma J."/>
        </authorList>
    </citation>
    <scope>NUCLEOTIDE SEQUENCE [LARGE SCALE GENOMIC DNA]</scope>
    <source>
        <strain evidence="5 6">JCM 12928</strain>
    </source>
</reference>
<sequence length="142" mass="15533">MQEGTETSPGYSGVTLRGDVFSAQCPTRELLDRIADKWTVLLLTMLERGPSRFNALKREVDGVSQKMLSQTLKQLERDGLVSRSVDAAAMPVAVTYALTPLGGTLVAAIQPMIDWAESRIGEVREARSLYDEREAAVISFAS</sequence>
<evidence type="ECO:0000256" key="1">
    <source>
        <dbReference type="ARBA" id="ARBA00023015"/>
    </source>
</evidence>
<evidence type="ECO:0000256" key="2">
    <source>
        <dbReference type="ARBA" id="ARBA00023125"/>
    </source>
</evidence>
<evidence type="ECO:0000313" key="5">
    <source>
        <dbReference type="EMBL" id="GAA0626977.1"/>
    </source>
</evidence>
<dbReference type="InterPro" id="IPR002577">
    <property type="entry name" value="HTH_HxlR"/>
</dbReference>
<evidence type="ECO:0000256" key="3">
    <source>
        <dbReference type="ARBA" id="ARBA00023163"/>
    </source>
</evidence>